<comment type="caution">
    <text evidence="1">The sequence shown here is derived from an EMBL/GenBank/DDBJ whole genome shotgun (WGS) entry which is preliminary data.</text>
</comment>
<dbReference type="EMBL" id="JANVFT010000051">
    <property type="protein sequence ID" value="KAJ4485091.1"/>
    <property type="molecule type" value="Genomic_DNA"/>
</dbReference>
<dbReference type="Proteomes" id="UP001150217">
    <property type="component" value="Unassembled WGS sequence"/>
</dbReference>
<keyword evidence="2" id="KW-1185">Reference proteome</keyword>
<organism evidence="1 2">
    <name type="scientific">Lentinula lateritia</name>
    <dbReference type="NCBI Taxonomy" id="40482"/>
    <lineage>
        <taxon>Eukaryota</taxon>
        <taxon>Fungi</taxon>
        <taxon>Dikarya</taxon>
        <taxon>Basidiomycota</taxon>
        <taxon>Agaricomycotina</taxon>
        <taxon>Agaricomycetes</taxon>
        <taxon>Agaricomycetidae</taxon>
        <taxon>Agaricales</taxon>
        <taxon>Marasmiineae</taxon>
        <taxon>Omphalotaceae</taxon>
        <taxon>Lentinula</taxon>
    </lineage>
</organism>
<sequence length="62" mass="7050">HVDSIAHGCHLPPVFGHAALPEDFLFDHSLTSFKAYFVNKYASNHVHKFLIDDNAQFNMYSS</sequence>
<feature type="non-terminal residue" evidence="1">
    <location>
        <position position="1"/>
    </location>
</feature>
<name>A0ABQ8VB42_9AGAR</name>
<reference evidence="1" key="1">
    <citation type="submission" date="2022-08" db="EMBL/GenBank/DDBJ databases">
        <title>A Global Phylogenomic Analysis of the Shiitake Genus Lentinula.</title>
        <authorList>
            <consortium name="DOE Joint Genome Institute"/>
            <person name="Sierra-Patev S."/>
            <person name="Min B."/>
            <person name="Naranjo-Ortiz M."/>
            <person name="Looney B."/>
            <person name="Konkel Z."/>
            <person name="Slot J.C."/>
            <person name="Sakamoto Y."/>
            <person name="Steenwyk J.L."/>
            <person name="Rokas A."/>
            <person name="Carro J."/>
            <person name="Camarero S."/>
            <person name="Ferreira P."/>
            <person name="Molpeceres G."/>
            <person name="Ruiz-Duenas F.J."/>
            <person name="Serrano A."/>
            <person name="Henrissat B."/>
            <person name="Drula E."/>
            <person name="Hughes K.W."/>
            <person name="Mata J.L."/>
            <person name="Ishikawa N.K."/>
            <person name="Vargas-Isla R."/>
            <person name="Ushijima S."/>
            <person name="Smith C.A."/>
            <person name="Ahrendt S."/>
            <person name="Andreopoulos W."/>
            <person name="He G."/>
            <person name="Labutti K."/>
            <person name="Lipzen A."/>
            <person name="Ng V."/>
            <person name="Riley R."/>
            <person name="Sandor L."/>
            <person name="Barry K."/>
            <person name="Martinez A.T."/>
            <person name="Xiao Y."/>
            <person name="Gibbons J.G."/>
            <person name="Terashima K."/>
            <person name="Grigoriev I.V."/>
            <person name="Hibbett D.S."/>
        </authorList>
    </citation>
    <scope>NUCLEOTIDE SEQUENCE</scope>
    <source>
        <strain evidence="1">RHP3577 ss4</strain>
    </source>
</reference>
<accession>A0ABQ8VB42</accession>
<evidence type="ECO:0000313" key="2">
    <source>
        <dbReference type="Proteomes" id="UP001150217"/>
    </source>
</evidence>
<protein>
    <submittedName>
        <fullName evidence="1">Uncharacterized protein</fullName>
    </submittedName>
</protein>
<gene>
    <name evidence="1" type="ORF">C8R41DRAFT_768963</name>
</gene>
<evidence type="ECO:0000313" key="1">
    <source>
        <dbReference type="EMBL" id="KAJ4485091.1"/>
    </source>
</evidence>
<proteinExistence type="predicted"/>